<dbReference type="RefSeq" id="WP_306410342.1">
    <property type="nucleotide sequence ID" value="NZ_JANFPI010000002.1"/>
</dbReference>
<comment type="caution">
    <text evidence="2">The sequence shown here is derived from an EMBL/GenBank/DDBJ whole genome shotgun (WGS) entry which is preliminary data.</text>
</comment>
<evidence type="ECO:0000313" key="2">
    <source>
        <dbReference type="EMBL" id="MCX8996555.1"/>
    </source>
</evidence>
<feature type="transmembrane region" description="Helical" evidence="1">
    <location>
        <begin position="24"/>
        <end position="47"/>
    </location>
</feature>
<sequence length="52" mass="5749">MSTDTHAKHAETVQKASFSPMEKWILIALSTVPFSCLLLITDGFGSLTSHWL</sequence>
<dbReference type="AlphaFoldDB" id="A0AAE3MZI0"/>
<dbReference type="EMBL" id="JANFPI010000002">
    <property type="protein sequence ID" value="MCX8996555.1"/>
    <property type="molecule type" value="Genomic_DNA"/>
</dbReference>
<protein>
    <submittedName>
        <fullName evidence="2">Uncharacterized protein</fullName>
    </submittedName>
</protein>
<evidence type="ECO:0000256" key="1">
    <source>
        <dbReference type="SAM" id="Phobius"/>
    </source>
</evidence>
<gene>
    <name evidence="2" type="ORF">NOF55_05505</name>
</gene>
<reference evidence="2" key="1">
    <citation type="submission" date="2022-07" db="EMBL/GenBank/DDBJ databases">
        <title>Ectorhizobium quercum gen.nov., sp. nov.</title>
        <authorList>
            <person name="Ma T."/>
            <person name="Li Y."/>
        </authorList>
    </citation>
    <scope>NUCLEOTIDE SEQUENCE</scope>
    <source>
        <strain evidence="2">BDR2-2</strain>
    </source>
</reference>
<keyword evidence="3" id="KW-1185">Reference proteome</keyword>
<accession>A0AAE3MZI0</accession>
<organism evidence="2 3">
    <name type="scientific">Ectorhizobium quercum</name>
    <dbReference type="NCBI Taxonomy" id="2965071"/>
    <lineage>
        <taxon>Bacteria</taxon>
        <taxon>Pseudomonadati</taxon>
        <taxon>Pseudomonadota</taxon>
        <taxon>Alphaproteobacteria</taxon>
        <taxon>Hyphomicrobiales</taxon>
        <taxon>Rhizobiaceae</taxon>
        <taxon>Ectorhizobium</taxon>
    </lineage>
</organism>
<proteinExistence type="predicted"/>
<name>A0AAE3MZI0_9HYPH</name>
<dbReference type="Proteomes" id="UP001208771">
    <property type="component" value="Unassembled WGS sequence"/>
</dbReference>
<evidence type="ECO:0000313" key="3">
    <source>
        <dbReference type="Proteomes" id="UP001208771"/>
    </source>
</evidence>
<keyword evidence="1" id="KW-0812">Transmembrane</keyword>
<keyword evidence="1" id="KW-0472">Membrane</keyword>
<keyword evidence="1" id="KW-1133">Transmembrane helix</keyword>